<keyword evidence="23" id="KW-1185">Reference proteome</keyword>
<evidence type="ECO:0000313" key="22">
    <source>
        <dbReference type="EMBL" id="MBB4961098.1"/>
    </source>
</evidence>
<evidence type="ECO:0000256" key="19">
    <source>
        <dbReference type="PIRSR" id="PIRSR000007-51"/>
    </source>
</evidence>
<feature type="binding site" description="axial binding residue" evidence="19">
    <location>
        <position position="97"/>
    </location>
    <ligand>
        <name>heme c</name>
        <dbReference type="ChEBI" id="CHEBI:61717"/>
        <label>1</label>
    </ligand>
    <ligandPart>
        <name>Fe</name>
        <dbReference type="ChEBI" id="CHEBI:18248"/>
    </ligandPart>
</feature>
<evidence type="ECO:0000313" key="23">
    <source>
        <dbReference type="Proteomes" id="UP000578819"/>
    </source>
</evidence>
<feature type="binding site" description="covalent" evidence="18">
    <location>
        <position position="93"/>
    </location>
    <ligand>
        <name>heme c</name>
        <dbReference type="ChEBI" id="CHEBI:61717"/>
        <label>1</label>
    </ligand>
</feature>
<evidence type="ECO:0000256" key="5">
    <source>
        <dbReference type="ARBA" id="ARBA00022475"/>
    </source>
</evidence>
<dbReference type="PANTHER" id="PTHR33751">
    <property type="entry name" value="CBB3-TYPE CYTOCHROME C OXIDASE SUBUNIT FIXP"/>
    <property type="match status" value="1"/>
</dbReference>
<comment type="catalytic activity">
    <reaction evidence="16 17">
        <text>a quinol + 2 Fe(III)-[cytochrome c](out) = a quinone + 2 Fe(II)-[cytochrome c](out) + 2 H(+)(out)</text>
        <dbReference type="Rhea" id="RHEA:11484"/>
        <dbReference type="Rhea" id="RHEA-COMP:10350"/>
        <dbReference type="Rhea" id="RHEA-COMP:14399"/>
        <dbReference type="ChEBI" id="CHEBI:15378"/>
        <dbReference type="ChEBI" id="CHEBI:24646"/>
        <dbReference type="ChEBI" id="CHEBI:29033"/>
        <dbReference type="ChEBI" id="CHEBI:29034"/>
        <dbReference type="ChEBI" id="CHEBI:132124"/>
        <dbReference type="EC" id="7.1.1.8"/>
    </reaction>
</comment>
<comment type="caution">
    <text evidence="22">The sequence shown here is derived from an EMBL/GenBank/DDBJ whole genome shotgun (WGS) entry which is preliminary data.</text>
</comment>
<dbReference type="PIRSF" id="PIRSF000007">
    <property type="entry name" value="Ubiq_cycred_cyc"/>
    <property type="match status" value="1"/>
</dbReference>
<keyword evidence="11 17" id="KW-1278">Translocase</keyword>
<dbReference type="RefSeq" id="WP_184536757.1">
    <property type="nucleotide sequence ID" value="NZ_JACHJW010000001.1"/>
</dbReference>
<dbReference type="Proteomes" id="UP000578819">
    <property type="component" value="Unassembled WGS sequence"/>
</dbReference>
<feature type="domain" description="Cytochrome c" evidence="21">
    <location>
        <begin position="80"/>
        <end position="160"/>
    </location>
</feature>
<keyword evidence="9 17" id="KW-0479">Metal-binding</keyword>
<keyword evidence="10" id="KW-0677">Repeat</keyword>
<keyword evidence="5 17" id="KW-1003">Cell membrane</keyword>
<keyword evidence="8 17" id="KW-0812">Transmembrane</keyword>
<dbReference type="SUPFAM" id="SSF46626">
    <property type="entry name" value="Cytochrome c"/>
    <property type="match status" value="2"/>
</dbReference>
<evidence type="ECO:0000256" key="12">
    <source>
        <dbReference type="ARBA" id="ARBA00022982"/>
    </source>
</evidence>
<comment type="subunit">
    <text evidence="17">The cytochrome bc1 complex is composed of a cytochrome b (QcrB), the Rieske iron-sulfur protein (QcrA) and a diheme cytochrome c (QcrC) subunit.</text>
</comment>
<dbReference type="PROSITE" id="PS51007">
    <property type="entry name" value="CYTC"/>
    <property type="match status" value="2"/>
</dbReference>
<dbReference type="Pfam" id="PF13442">
    <property type="entry name" value="Cytochrome_CBB3"/>
    <property type="match status" value="1"/>
</dbReference>
<proteinExistence type="predicted"/>
<dbReference type="AlphaFoldDB" id="A0A7W7WS77"/>
<name>A0A7W7WS77_9ACTN</name>
<organism evidence="22 23">
    <name type="scientific">Micromonospora polyrhachis</name>
    <dbReference type="NCBI Taxonomy" id="1282883"/>
    <lineage>
        <taxon>Bacteria</taxon>
        <taxon>Bacillati</taxon>
        <taxon>Actinomycetota</taxon>
        <taxon>Actinomycetes</taxon>
        <taxon>Micromonosporales</taxon>
        <taxon>Micromonosporaceae</taxon>
        <taxon>Micromonospora</taxon>
    </lineage>
</organism>
<evidence type="ECO:0000256" key="13">
    <source>
        <dbReference type="ARBA" id="ARBA00022989"/>
    </source>
</evidence>
<feature type="binding site" description="axial binding residue" evidence="19">
    <location>
        <position position="192"/>
    </location>
    <ligand>
        <name>heme c</name>
        <dbReference type="ChEBI" id="CHEBI:61717"/>
        <label>2</label>
    </ligand>
    <ligandPart>
        <name>Fe</name>
        <dbReference type="ChEBI" id="CHEBI:18248"/>
    </ligandPart>
</feature>
<evidence type="ECO:0000256" key="18">
    <source>
        <dbReference type="PIRSR" id="PIRSR000007-50"/>
    </source>
</evidence>
<feature type="binding site" description="covalent" evidence="18">
    <location>
        <position position="188"/>
    </location>
    <ligand>
        <name>heme c</name>
        <dbReference type="ChEBI" id="CHEBI:61717"/>
        <label>2</label>
    </ligand>
</feature>
<dbReference type="InterPro" id="IPR009152">
    <property type="entry name" value="bc1_cytC-su"/>
</dbReference>
<keyword evidence="12 17" id="KW-0249">Electron transport</keyword>
<dbReference type="EMBL" id="JACHJW010000001">
    <property type="protein sequence ID" value="MBB4961098.1"/>
    <property type="molecule type" value="Genomic_DNA"/>
</dbReference>
<dbReference type="InterPro" id="IPR009056">
    <property type="entry name" value="Cyt_c-like_dom"/>
</dbReference>
<evidence type="ECO:0000256" key="8">
    <source>
        <dbReference type="ARBA" id="ARBA00022692"/>
    </source>
</evidence>
<feature type="transmembrane region" description="Helical" evidence="17">
    <location>
        <begin position="48"/>
        <end position="66"/>
    </location>
</feature>
<evidence type="ECO:0000256" key="3">
    <source>
        <dbReference type="ARBA" id="ARBA00017819"/>
    </source>
</evidence>
<feature type="binding site" description="covalent" evidence="18">
    <location>
        <position position="191"/>
    </location>
    <ligand>
        <name>heme c</name>
        <dbReference type="ChEBI" id="CHEBI:61717"/>
        <label>2</label>
    </ligand>
</feature>
<keyword evidence="15 17" id="KW-0472">Membrane</keyword>
<evidence type="ECO:0000256" key="10">
    <source>
        <dbReference type="ARBA" id="ARBA00022737"/>
    </source>
</evidence>
<evidence type="ECO:0000256" key="4">
    <source>
        <dbReference type="ARBA" id="ARBA00022448"/>
    </source>
</evidence>
<evidence type="ECO:0000259" key="21">
    <source>
        <dbReference type="PROSITE" id="PS51007"/>
    </source>
</evidence>
<dbReference type="GO" id="GO:0005506">
    <property type="term" value="F:iron ion binding"/>
    <property type="evidence" value="ECO:0007669"/>
    <property type="project" value="UniProtKB-UniRule"/>
</dbReference>
<evidence type="ECO:0000256" key="2">
    <source>
        <dbReference type="ARBA" id="ARBA00012951"/>
    </source>
</evidence>
<protein>
    <recommendedName>
        <fullName evidence="3 17">Cytochrome bc1 complex cytochrome c subunit</fullName>
        <ecNumber evidence="2 17">7.1.1.8</ecNumber>
    </recommendedName>
</protein>
<gene>
    <name evidence="22" type="ORF">FHR38_004831</name>
</gene>
<keyword evidence="4 17" id="KW-0813">Transport</keyword>
<feature type="binding site" description="covalent" evidence="18">
    <location>
        <position position="96"/>
    </location>
    <ligand>
        <name>heme c</name>
        <dbReference type="ChEBI" id="CHEBI:61717"/>
        <label>1</label>
    </ligand>
</feature>
<feature type="transmembrane region" description="Helical" evidence="17">
    <location>
        <begin position="273"/>
        <end position="292"/>
    </location>
</feature>
<evidence type="ECO:0000256" key="6">
    <source>
        <dbReference type="ARBA" id="ARBA00022617"/>
    </source>
</evidence>
<evidence type="ECO:0000256" key="11">
    <source>
        <dbReference type="ARBA" id="ARBA00022967"/>
    </source>
</evidence>
<dbReference type="Pfam" id="PF00034">
    <property type="entry name" value="Cytochrom_C"/>
    <property type="match status" value="1"/>
</dbReference>
<reference evidence="22 23" key="1">
    <citation type="submission" date="2020-08" db="EMBL/GenBank/DDBJ databases">
        <title>Sequencing the genomes of 1000 actinobacteria strains.</title>
        <authorList>
            <person name="Klenk H.-P."/>
        </authorList>
    </citation>
    <scope>NUCLEOTIDE SEQUENCE [LARGE SCALE GENOMIC DNA]</scope>
    <source>
        <strain evidence="22 23">DSM 45886</strain>
    </source>
</reference>
<dbReference type="Gene3D" id="1.10.760.10">
    <property type="entry name" value="Cytochrome c-like domain"/>
    <property type="match status" value="2"/>
</dbReference>
<dbReference type="InterPro" id="IPR050597">
    <property type="entry name" value="Cytochrome_c_Oxidase_Subunit"/>
</dbReference>
<keyword evidence="13 17" id="KW-1133">Transmembrane helix</keyword>
<evidence type="ECO:0000256" key="15">
    <source>
        <dbReference type="ARBA" id="ARBA00023136"/>
    </source>
</evidence>
<evidence type="ECO:0000256" key="1">
    <source>
        <dbReference type="ARBA" id="ARBA00004651"/>
    </source>
</evidence>
<dbReference type="GO" id="GO:0020037">
    <property type="term" value="F:heme binding"/>
    <property type="evidence" value="ECO:0007669"/>
    <property type="project" value="UniProtKB-UniRule"/>
</dbReference>
<keyword evidence="7 17" id="KW-0679">Respiratory chain</keyword>
<evidence type="ECO:0000256" key="16">
    <source>
        <dbReference type="ARBA" id="ARBA00029351"/>
    </source>
</evidence>
<dbReference type="GO" id="GO:0005886">
    <property type="term" value="C:plasma membrane"/>
    <property type="evidence" value="ECO:0007669"/>
    <property type="project" value="UniProtKB-SubCell"/>
</dbReference>
<feature type="region of interest" description="Disordered" evidence="20">
    <location>
        <begin position="1"/>
        <end position="27"/>
    </location>
</feature>
<feature type="domain" description="Cytochrome c" evidence="21">
    <location>
        <begin position="175"/>
        <end position="253"/>
    </location>
</feature>
<evidence type="ECO:0000256" key="9">
    <source>
        <dbReference type="ARBA" id="ARBA00022723"/>
    </source>
</evidence>
<keyword evidence="14 17" id="KW-0408">Iron</keyword>
<dbReference type="InterPro" id="IPR036909">
    <property type="entry name" value="Cyt_c-like_dom_sf"/>
</dbReference>
<evidence type="ECO:0000256" key="7">
    <source>
        <dbReference type="ARBA" id="ARBA00022660"/>
    </source>
</evidence>
<accession>A0A7W7WS77</accession>
<evidence type="ECO:0000256" key="20">
    <source>
        <dbReference type="SAM" id="MobiDB-lite"/>
    </source>
</evidence>
<dbReference type="GO" id="GO:0008121">
    <property type="term" value="F:quinol-cytochrome-c reductase activity"/>
    <property type="evidence" value="ECO:0007669"/>
    <property type="project" value="UniProtKB-UniRule"/>
</dbReference>
<keyword evidence="6 17" id="KW-0349">Heme</keyword>
<evidence type="ECO:0000256" key="14">
    <source>
        <dbReference type="ARBA" id="ARBA00023004"/>
    </source>
</evidence>
<comment type="subcellular location">
    <subcellularLocation>
        <location evidence="1 17">Cell membrane</location>
        <topology evidence="1 17">Multi-pass membrane protein</topology>
    </subcellularLocation>
</comment>
<dbReference type="PANTHER" id="PTHR33751:SF13">
    <property type="entry name" value="CYTOCHROME BC1 COMPLEX CYTOCHROME C SUBUNIT"/>
    <property type="match status" value="1"/>
</dbReference>
<dbReference type="EC" id="7.1.1.8" evidence="2 17"/>
<sequence length="295" mass="30477">MTSDIPDARPGAAASSASRPETGGRGVLARLRRGRSTPRSRGRRRLGAAVRLLAALTLAGGAYTVFAPGLQAQDTPQLTGAAQDGKALFDVSCVSCHGSDAQGLEGRGPSLIGVGSASVEFQVGTGRMPMARQEAQAERKPPVFTDEQTRQLGQYVQELGGGPQLPEGTDLAKDGDVAAGGRLFRINCSSCHSFGGGGGALSSGKFAPGLGPATDRQIYAAMLTGPQNMPVFGDNQLRPEEKADIIAYVQETLKNDRDPGGFNLGRLGPSTEGVAIFLVGIVALVFASLWIAGKS</sequence>
<comment type="PTM">
    <text evidence="18">Binds 2 heme c groups covalently per subunit.</text>
</comment>
<evidence type="ECO:0000256" key="17">
    <source>
        <dbReference type="PIRNR" id="PIRNR000007"/>
    </source>
</evidence>